<dbReference type="AlphaFoldDB" id="A0A8H4TUV9"/>
<reference evidence="1" key="1">
    <citation type="journal article" date="2020" name="BMC Genomics">
        <title>Correction to: Identification and distribution of gene clusters required for synthesis of sphingolipid metabolism inhibitors in diverse species of the filamentous fungus Fusarium.</title>
        <authorList>
            <person name="Kim H.S."/>
            <person name="Lohmar J.M."/>
            <person name="Busman M."/>
            <person name="Brown D.W."/>
            <person name="Naumann T.A."/>
            <person name="Divon H.H."/>
            <person name="Lysoe E."/>
            <person name="Uhlig S."/>
            <person name="Proctor R.H."/>
        </authorList>
    </citation>
    <scope>NUCLEOTIDE SEQUENCE</scope>
    <source>
        <strain evidence="1">NRRL 20472</strain>
    </source>
</reference>
<organism evidence="1 2">
    <name type="scientific">Fusarium sarcochroum</name>
    <dbReference type="NCBI Taxonomy" id="1208366"/>
    <lineage>
        <taxon>Eukaryota</taxon>
        <taxon>Fungi</taxon>
        <taxon>Dikarya</taxon>
        <taxon>Ascomycota</taxon>
        <taxon>Pezizomycotina</taxon>
        <taxon>Sordariomycetes</taxon>
        <taxon>Hypocreomycetidae</taxon>
        <taxon>Hypocreales</taxon>
        <taxon>Nectriaceae</taxon>
        <taxon>Fusarium</taxon>
        <taxon>Fusarium lateritium species complex</taxon>
    </lineage>
</organism>
<protein>
    <submittedName>
        <fullName evidence="1">Uncharacterized protein</fullName>
    </submittedName>
</protein>
<evidence type="ECO:0000313" key="2">
    <source>
        <dbReference type="Proteomes" id="UP000622797"/>
    </source>
</evidence>
<name>A0A8H4TUV9_9HYPO</name>
<dbReference type="EMBL" id="JABEXW010000405">
    <property type="protein sequence ID" value="KAF4964515.1"/>
    <property type="molecule type" value="Genomic_DNA"/>
</dbReference>
<gene>
    <name evidence="1" type="ORF">FSARC_7580</name>
</gene>
<proteinExistence type="predicted"/>
<evidence type="ECO:0000313" key="1">
    <source>
        <dbReference type="EMBL" id="KAF4964515.1"/>
    </source>
</evidence>
<reference evidence="1" key="2">
    <citation type="submission" date="2020-05" db="EMBL/GenBank/DDBJ databases">
        <authorList>
            <person name="Kim H.-S."/>
            <person name="Proctor R.H."/>
            <person name="Brown D.W."/>
        </authorList>
    </citation>
    <scope>NUCLEOTIDE SEQUENCE</scope>
    <source>
        <strain evidence="1">NRRL 20472</strain>
    </source>
</reference>
<keyword evidence="2" id="KW-1185">Reference proteome</keyword>
<dbReference type="Proteomes" id="UP000622797">
    <property type="component" value="Unassembled WGS sequence"/>
</dbReference>
<sequence>MEPQKSYLEFSPQGHPGERFPGASIPVDVRNTAVRREHLRAYFAFMRPAVAHFMHHYGKRATEITCKELYASNKRAVPSQFFELMVDRNMWKIWFNRLGSEGPNWPWGSIFSVDLAEGEIPSNVFAHYCETIRPREAQTTSHVGISGYISVSAASAQLLSTSPNTLVAPKPDNEFVIYDEAPLASDKDVKRGPSAGSSPFEAETPWYLPAEEYICKDLPAINKLLKIGTIKFNATTRCVILAPNEGVSPDNQDLLRVWQMVQNWLTLIGQAKVITLLEHLSGISGFLGK</sequence>
<comment type="caution">
    <text evidence="1">The sequence shown here is derived from an EMBL/GenBank/DDBJ whole genome shotgun (WGS) entry which is preliminary data.</text>
</comment>
<dbReference type="OrthoDB" id="5039969at2759"/>
<accession>A0A8H4TUV9</accession>